<evidence type="ECO:0000313" key="3">
    <source>
        <dbReference type="Proteomes" id="UP000228380"/>
    </source>
</evidence>
<proteinExistence type="predicted"/>
<organism evidence="3 4">
    <name type="scientific">Phoenix dactylifera</name>
    <name type="common">Date palm</name>
    <dbReference type="NCBI Taxonomy" id="42345"/>
    <lineage>
        <taxon>Eukaryota</taxon>
        <taxon>Viridiplantae</taxon>
        <taxon>Streptophyta</taxon>
        <taxon>Embryophyta</taxon>
        <taxon>Tracheophyta</taxon>
        <taxon>Spermatophyta</taxon>
        <taxon>Magnoliopsida</taxon>
        <taxon>Liliopsida</taxon>
        <taxon>Arecaceae</taxon>
        <taxon>Coryphoideae</taxon>
        <taxon>Phoeniceae</taxon>
        <taxon>Phoenix</taxon>
    </lineage>
</organism>
<dbReference type="OrthoDB" id="693437at2759"/>
<dbReference type="Proteomes" id="UP000228380">
    <property type="component" value="Chromosome 7"/>
</dbReference>
<evidence type="ECO:0000256" key="1">
    <source>
        <dbReference type="SAM" id="MobiDB-lite"/>
    </source>
</evidence>
<keyword evidence="3" id="KW-1185">Reference proteome</keyword>
<feature type="compositionally biased region" description="Basic residues" evidence="1">
    <location>
        <begin position="64"/>
        <end position="76"/>
    </location>
</feature>
<accession>A0A8B7BQ70</accession>
<evidence type="ECO:0000313" key="4">
    <source>
        <dbReference type="RefSeq" id="XP_008783085.1"/>
    </source>
</evidence>
<feature type="domain" description="VQ" evidence="2">
    <location>
        <begin position="42"/>
        <end position="66"/>
    </location>
</feature>
<evidence type="ECO:0000259" key="2">
    <source>
        <dbReference type="Pfam" id="PF05678"/>
    </source>
</evidence>
<dbReference type="RefSeq" id="XP_008783085.1">
    <property type="nucleotide sequence ID" value="XM_008784863.4"/>
</dbReference>
<dbReference type="KEGG" id="pda:103702424"/>
<dbReference type="PANTHER" id="PTHR33143:SF3">
    <property type="entry name" value="VQ MOTIF-CONTAINING PROTEIN 17-RELATED"/>
    <property type="match status" value="1"/>
</dbReference>
<dbReference type="InterPro" id="IPR008889">
    <property type="entry name" value="VQ"/>
</dbReference>
<feature type="region of interest" description="Disordered" evidence="1">
    <location>
        <begin position="64"/>
        <end position="101"/>
    </location>
</feature>
<reference evidence="4" key="2">
    <citation type="submission" date="2025-08" db="UniProtKB">
        <authorList>
            <consortium name="RefSeq"/>
        </authorList>
    </citation>
    <scope>IDENTIFICATION</scope>
    <source>
        <tissue evidence="4">Young leaves</tissue>
    </source>
</reference>
<dbReference type="PANTHER" id="PTHR33143">
    <property type="entry name" value="F16F4.1 PROTEIN-RELATED"/>
    <property type="match status" value="1"/>
</dbReference>
<feature type="compositionally biased region" description="Basic and acidic residues" evidence="1">
    <location>
        <begin position="92"/>
        <end position="101"/>
    </location>
</feature>
<dbReference type="GeneID" id="103702424"/>
<dbReference type="InterPro" id="IPR039607">
    <property type="entry name" value="VQ_8/17/18/20/21/25"/>
</dbReference>
<reference evidence="3" key="1">
    <citation type="journal article" date="2019" name="Nat. Commun.">
        <title>Genome-wide association mapping of date palm fruit traits.</title>
        <authorList>
            <person name="Hazzouri K.M."/>
            <person name="Gros-Balthazard M."/>
            <person name="Flowers J.M."/>
            <person name="Copetti D."/>
            <person name="Lemansour A."/>
            <person name="Lebrun M."/>
            <person name="Masmoudi K."/>
            <person name="Ferrand S."/>
            <person name="Dhar M.I."/>
            <person name="Fresquez Z.A."/>
            <person name="Rosas U."/>
            <person name="Zhang J."/>
            <person name="Talag J."/>
            <person name="Lee S."/>
            <person name="Kudrna D."/>
            <person name="Powell R.F."/>
            <person name="Leitch I.J."/>
            <person name="Krueger R.R."/>
            <person name="Wing R.A."/>
            <person name="Amiri K.M.A."/>
            <person name="Purugganan M.D."/>
        </authorList>
    </citation>
    <scope>NUCLEOTIDE SEQUENCE [LARGE SCALE GENOMIC DNA]</scope>
    <source>
        <strain evidence="3">cv. Khalas</strain>
    </source>
</reference>
<dbReference type="GO" id="GO:0005634">
    <property type="term" value="C:nucleus"/>
    <property type="evidence" value="ECO:0007669"/>
    <property type="project" value="TreeGrafter"/>
</dbReference>
<name>A0A8B7BQ70_PHODC</name>
<protein>
    <submittedName>
        <fullName evidence="4">VQ motif-containing protein 25</fullName>
    </submittedName>
</protein>
<dbReference type="Pfam" id="PF05678">
    <property type="entry name" value="VQ"/>
    <property type="match status" value="1"/>
</dbReference>
<gene>
    <name evidence="4" type="primary">LOC103702424</name>
</gene>
<dbReference type="AlphaFoldDB" id="A0A8B7BQ70"/>
<sequence>MASAIRARLSQQGCCERPATLALRKDSHAISKMKPKIRIVHIFAPEIIKTDVENFRELVQRLTGKPKRRNGGKKKAAPGMVNSTETMGMRQGHRDSWRGERAEGELQEEKRELWREVSSGGFLSGFSDVDGFFHGLGDFPLLPLSSSDMGVIGEARISRKEGN</sequence>